<evidence type="ECO:0000259" key="1">
    <source>
        <dbReference type="Pfam" id="PF24626"/>
    </source>
</evidence>
<dbReference type="GeneID" id="104216078"/>
<dbReference type="STRING" id="4096.A0A1U7V897"/>
<keyword evidence="2" id="KW-1185">Reference proteome</keyword>
<dbReference type="PANTHER" id="PTHR46148">
    <property type="entry name" value="CHROMO DOMAIN-CONTAINING PROTEIN"/>
    <property type="match status" value="1"/>
</dbReference>
<dbReference type="KEGG" id="nsy:104216078"/>
<reference evidence="3" key="2">
    <citation type="submission" date="2025-08" db="UniProtKB">
        <authorList>
            <consortium name="RefSeq"/>
        </authorList>
    </citation>
    <scope>IDENTIFICATION</scope>
    <source>
        <tissue evidence="3">Leaf</tissue>
    </source>
</reference>
<reference evidence="2" key="1">
    <citation type="journal article" date="2013" name="Genome Biol.">
        <title>Reference genomes and transcriptomes of Nicotiana sylvestris and Nicotiana tomentosiformis.</title>
        <authorList>
            <person name="Sierro N."/>
            <person name="Battey J.N."/>
            <person name="Ouadi S."/>
            <person name="Bovet L."/>
            <person name="Goepfert S."/>
            <person name="Bakaher N."/>
            <person name="Peitsch M.C."/>
            <person name="Ivanov N.V."/>
        </authorList>
    </citation>
    <scope>NUCLEOTIDE SEQUENCE [LARGE SCALE GENOMIC DNA]</scope>
</reference>
<dbReference type="AlphaFoldDB" id="A0A1U7V897"/>
<name>A0A1U7V897_NICSY</name>
<dbReference type="Pfam" id="PF24626">
    <property type="entry name" value="SH3_Tf2-1"/>
    <property type="match status" value="1"/>
</dbReference>
<dbReference type="PANTHER" id="PTHR46148:SF60">
    <property type="entry name" value="CHROMO DOMAIN-CONTAINING PROTEIN"/>
    <property type="match status" value="1"/>
</dbReference>
<feature type="domain" description="Tf2-1-like SH3-like" evidence="1">
    <location>
        <begin position="168"/>
        <end position="233"/>
    </location>
</feature>
<evidence type="ECO:0000313" key="3">
    <source>
        <dbReference type="RefSeq" id="XP_009764342.1"/>
    </source>
</evidence>
<dbReference type="Proteomes" id="UP000189701">
    <property type="component" value="Unplaced"/>
</dbReference>
<accession>A0A1U7V897</accession>
<protein>
    <submittedName>
        <fullName evidence="3">Uncharacterized protein LOC104216078</fullName>
    </submittedName>
</protein>
<sequence>MARCLNCQQVKNDHQDKWPTPIDGYTTVEADQVGTFYSDGDHLLFSEFGLDIHLGDFLVAWCALQSELGTRVELSTVFHLQADEQLERTVQILEDILKACVIDIALYGRRCRSPIIWFEPGEAKLYGTDLVRDALKKVNFIQEQLHTTQSRQKSYVDQKKCDLSFVVGEKFLLKVSPMKGVMRFRKRGKLSPRIIGLFEVLRKVGEVTYKLVLPSTLSGIHLVIHVPMIRRCHTNRSYVLYYSTVQLDENLGYEEKQVAIVDKQAR</sequence>
<gene>
    <name evidence="3" type="primary">LOC104216078</name>
</gene>
<proteinExistence type="predicted"/>
<dbReference type="InterPro" id="IPR056924">
    <property type="entry name" value="SH3_Tf2-1"/>
</dbReference>
<evidence type="ECO:0000313" key="2">
    <source>
        <dbReference type="Proteomes" id="UP000189701"/>
    </source>
</evidence>
<dbReference type="RefSeq" id="XP_009764342.1">
    <property type="nucleotide sequence ID" value="XM_009766040.1"/>
</dbReference>
<dbReference type="eggNOG" id="KOG0017">
    <property type="taxonomic scope" value="Eukaryota"/>
</dbReference>
<organism evidence="2 3">
    <name type="scientific">Nicotiana sylvestris</name>
    <name type="common">Wood tobacco</name>
    <name type="synonym">South American tobacco</name>
    <dbReference type="NCBI Taxonomy" id="4096"/>
    <lineage>
        <taxon>Eukaryota</taxon>
        <taxon>Viridiplantae</taxon>
        <taxon>Streptophyta</taxon>
        <taxon>Embryophyta</taxon>
        <taxon>Tracheophyta</taxon>
        <taxon>Spermatophyta</taxon>
        <taxon>Magnoliopsida</taxon>
        <taxon>eudicotyledons</taxon>
        <taxon>Gunneridae</taxon>
        <taxon>Pentapetalae</taxon>
        <taxon>asterids</taxon>
        <taxon>lamiids</taxon>
        <taxon>Solanales</taxon>
        <taxon>Solanaceae</taxon>
        <taxon>Nicotianoideae</taxon>
        <taxon>Nicotianeae</taxon>
        <taxon>Nicotiana</taxon>
    </lineage>
</organism>